<dbReference type="Proteomes" id="UP000195602">
    <property type="component" value="Unassembled WGS sequence"/>
</dbReference>
<reference evidence="1 2" key="1">
    <citation type="submission" date="2017-04" db="EMBL/GenBank/DDBJ databases">
        <title>Draft genome of the yeast Clavispora lusitaniae type strain CBS 6936.</title>
        <authorList>
            <person name="Durrens P."/>
            <person name="Klopp C."/>
            <person name="Biteau N."/>
            <person name="Fitton-Ouhabi V."/>
            <person name="Dementhon K."/>
            <person name="Accoceberry I."/>
            <person name="Sherman D.J."/>
            <person name="Noel T."/>
        </authorList>
    </citation>
    <scope>NUCLEOTIDE SEQUENCE [LARGE SCALE GENOMIC DNA]</scope>
    <source>
        <strain evidence="1 2">CBS 6936</strain>
    </source>
</reference>
<dbReference type="KEGG" id="clus:A9F13_05g02739"/>
<dbReference type="EMBL" id="LYUB02000005">
    <property type="protein sequence ID" value="OVF09462.1"/>
    <property type="molecule type" value="Genomic_DNA"/>
</dbReference>
<comment type="caution">
    <text evidence="1">The sequence shown here is derived from an EMBL/GenBank/DDBJ whole genome shotgun (WGS) entry which is preliminary data.</text>
</comment>
<dbReference type="InterPro" id="IPR021211">
    <property type="entry name" value="SAM35"/>
</dbReference>
<name>A0AA91Q2C3_CLALS</name>
<gene>
    <name evidence="1" type="ORF">A9F13_05g02739</name>
</gene>
<evidence type="ECO:0000313" key="1">
    <source>
        <dbReference type="EMBL" id="OVF09462.1"/>
    </source>
</evidence>
<proteinExistence type="predicted"/>
<dbReference type="AlphaFoldDB" id="A0AA91Q2C3"/>
<sequence length="332" mass="38497">MKVPEPIRVVFDTFPLRTYAPVLDKSTQNDEHIFFFSKKGDSSTTKESECFHLGVHKVNKSLVMDKMVFLPSDPVGLADCLILCHRHNLLLPRDTKDEKSVHSITELSYLASPDNELPILLEGKDAVASKIVSSGEISKSVSNNYFSKNSQAFFINDYLDSLVDLWIFILLVDIPQSHNPCSTYSSLFYQDDQVKQSDSLLYLTTLKLIGEMANWNFFKKRYSYLFQQEKSIYSTISRINKSNFLKAFAVCNETAFEKVYFEKLMDFERFLSMVMKYLEQEQESEAKTIIEIKLASFCFAFSSLKCQNTHIERLMKKYPEVIEFSERIISRY</sequence>
<organism evidence="1 2">
    <name type="scientific">Clavispora lusitaniae</name>
    <name type="common">Candida lusitaniae</name>
    <dbReference type="NCBI Taxonomy" id="36911"/>
    <lineage>
        <taxon>Eukaryota</taxon>
        <taxon>Fungi</taxon>
        <taxon>Dikarya</taxon>
        <taxon>Ascomycota</taxon>
        <taxon>Saccharomycotina</taxon>
        <taxon>Pichiomycetes</taxon>
        <taxon>Metschnikowiaceae</taxon>
        <taxon>Clavispora</taxon>
    </lineage>
</organism>
<evidence type="ECO:0000313" key="2">
    <source>
        <dbReference type="Proteomes" id="UP000195602"/>
    </source>
</evidence>
<protein>
    <submittedName>
        <fullName evidence="1">SAM complex subunit</fullName>
    </submittedName>
</protein>
<dbReference type="Pfam" id="PF10806">
    <property type="entry name" value="SAM35"/>
    <property type="match status" value="1"/>
</dbReference>
<accession>A0AA91Q2C3</accession>